<dbReference type="Gene3D" id="3.40.50.1110">
    <property type="entry name" value="SGNH hydrolase"/>
    <property type="match status" value="1"/>
</dbReference>
<name>A0ABV5RXA8_9ACTN</name>
<evidence type="ECO:0000313" key="4">
    <source>
        <dbReference type="EMBL" id="MFB9623960.1"/>
    </source>
</evidence>
<protein>
    <submittedName>
        <fullName evidence="4">Rhamnogalacturonan acetylesterase</fullName>
    </submittedName>
</protein>
<keyword evidence="5" id="KW-1185">Reference proteome</keyword>
<organism evidence="4 5">
    <name type="scientific">Nonomuraea helvata</name>
    <dbReference type="NCBI Taxonomy" id="37484"/>
    <lineage>
        <taxon>Bacteria</taxon>
        <taxon>Bacillati</taxon>
        <taxon>Actinomycetota</taxon>
        <taxon>Actinomycetes</taxon>
        <taxon>Streptosporangiales</taxon>
        <taxon>Streptosporangiaceae</taxon>
        <taxon>Nonomuraea</taxon>
    </lineage>
</organism>
<accession>A0ABV5RXA8</accession>
<dbReference type="CDD" id="cd01821">
    <property type="entry name" value="Rhamnogalacturan_acetylesterase_like"/>
    <property type="match status" value="1"/>
</dbReference>
<evidence type="ECO:0000256" key="1">
    <source>
        <dbReference type="ARBA" id="ARBA00008668"/>
    </source>
</evidence>
<dbReference type="PANTHER" id="PTHR43695">
    <property type="entry name" value="PUTATIVE (AFU_ORTHOLOGUE AFUA_2G17250)-RELATED"/>
    <property type="match status" value="1"/>
</dbReference>
<dbReference type="Pfam" id="PF13472">
    <property type="entry name" value="Lipase_GDSL_2"/>
    <property type="match status" value="1"/>
</dbReference>
<dbReference type="InterPro" id="IPR037459">
    <property type="entry name" value="RhgT-like"/>
</dbReference>
<evidence type="ECO:0000256" key="2">
    <source>
        <dbReference type="ARBA" id="ARBA00022801"/>
    </source>
</evidence>
<dbReference type="InterPro" id="IPR013830">
    <property type="entry name" value="SGNH_hydro"/>
</dbReference>
<dbReference type="SUPFAM" id="SSF52266">
    <property type="entry name" value="SGNH hydrolase"/>
    <property type="match status" value="1"/>
</dbReference>
<dbReference type="RefSeq" id="WP_344995301.1">
    <property type="nucleotide sequence ID" value="NZ_BAAAXV010000008.1"/>
</dbReference>
<gene>
    <name evidence="4" type="ORF">ACFFSA_12820</name>
</gene>
<evidence type="ECO:0000259" key="3">
    <source>
        <dbReference type="Pfam" id="PF13472"/>
    </source>
</evidence>
<reference evidence="4 5" key="1">
    <citation type="submission" date="2024-09" db="EMBL/GenBank/DDBJ databases">
        <authorList>
            <person name="Sun Q."/>
            <person name="Mori K."/>
        </authorList>
    </citation>
    <scope>NUCLEOTIDE SEQUENCE [LARGE SCALE GENOMIC DNA]</scope>
    <source>
        <strain evidence="4 5">JCM 3143</strain>
    </source>
</reference>
<sequence>MTRAILLAGDSTVASCPAWEAPMSGWGAQLGPYVGVPVRNLAKGGATTASHRAEGLWAALMLEVVPGDTVVIQFGHNDQKDPAIPYQENLRAFVEEARGAGALAVLCTPVQRRRFEGERLVPTHGDCPDRVRALAAAEGVPLIDLTAATTELYERLGPGGSKALFTHFPPGRHPLYPDGVADDTHFSFRGADEVAAIVAERLKEILR</sequence>
<comment type="caution">
    <text evidence="4">The sequence shown here is derived from an EMBL/GenBank/DDBJ whole genome shotgun (WGS) entry which is preliminary data.</text>
</comment>
<proteinExistence type="inferred from homology"/>
<comment type="similarity">
    <text evidence="1">Belongs to the 'GDSL' lipolytic enzyme family.</text>
</comment>
<evidence type="ECO:0000313" key="5">
    <source>
        <dbReference type="Proteomes" id="UP001589532"/>
    </source>
</evidence>
<keyword evidence="2" id="KW-0378">Hydrolase</keyword>
<dbReference type="PANTHER" id="PTHR43695:SF1">
    <property type="entry name" value="RHAMNOGALACTURONAN ACETYLESTERASE"/>
    <property type="match status" value="1"/>
</dbReference>
<dbReference type="InterPro" id="IPR036514">
    <property type="entry name" value="SGNH_hydro_sf"/>
</dbReference>
<feature type="domain" description="SGNH hydrolase-type esterase" evidence="3">
    <location>
        <begin position="9"/>
        <end position="190"/>
    </location>
</feature>
<dbReference type="Proteomes" id="UP001589532">
    <property type="component" value="Unassembled WGS sequence"/>
</dbReference>
<dbReference type="EMBL" id="JBHMBW010000011">
    <property type="protein sequence ID" value="MFB9623960.1"/>
    <property type="molecule type" value="Genomic_DNA"/>
</dbReference>